<reference evidence="2 4" key="1">
    <citation type="journal article" date="2015" name="Genome Biol. Evol.">
        <title>Comparative Genomics of a Bacterivorous Green Alga Reveals Evolutionary Causalities and Consequences of Phago-Mixotrophic Mode of Nutrition.</title>
        <authorList>
            <person name="Burns J.A."/>
            <person name="Paasch A."/>
            <person name="Narechania A."/>
            <person name="Kim E."/>
        </authorList>
    </citation>
    <scope>NUCLEOTIDE SEQUENCE [LARGE SCALE GENOMIC DNA]</scope>
    <source>
        <strain evidence="2">PLY_AMNH</strain>
    </source>
</reference>
<dbReference type="AlphaFoldDB" id="A0AAE0FFJ3"/>
<accession>A0AAE0FFJ3</accession>
<feature type="non-terminal residue" evidence="2">
    <location>
        <position position="1"/>
    </location>
</feature>
<evidence type="ECO:0000256" key="1">
    <source>
        <dbReference type="SAM" id="MobiDB-lite"/>
    </source>
</evidence>
<gene>
    <name evidence="3" type="ORF">CYMTET_28454</name>
    <name evidence="2" type="ORF">CYMTET_32390</name>
</gene>
<proteinExistence type="predicted"/>
<feature type="region of interest" description="Disordered" evidence="1">
    <location>
        <begin position="1"/>
        <end position="24"/>
    </location>
</feature>
<evidence type="ECO:0000313" key="2">
    <source>
        <dbReference type="EMBL" id="KAK3258570.1"/>
    </source>
</evidence>
<dbReference type="EMBL" id="LGRX02016005">
    <property type="protein sequence ID" value="KAK3262702.1"/>
    <property type="molecule type" value="Genomic_DNA"/>
</dbReference>
<dbReference type="EMBL" id="LGRX02019447">
    <property type="protein sequence ID" value="KAK3258570.1"/>
    <property type="molecule type" value="Genomic_DNA"/>
</dbReference>
<comment type="caution">
    <text evidence="2">The sequence shown here is derived from an EMBL/GenBank/DDBJ whole genome shotgun (WGS) entry which is preliminary data.</text>
</comment>
<organism evidence="2 4">
    <name type="scientific">Cymbomonas tetramitiformis</name>
    <dbReference type="NCBI Taxonomy" id="36881"/>
    <lineage>
        <taxon>Eukaryota</taxon>
        <taxon>Viridiplantae</taxon>
        <taxon>Chlorophyta</taxon>
        <taxon>Pyramimonadophyceae</taxon>
        <taxon>Pyramimonadales</taxon>
        <taxon>Pyramimonadaceae</taxon>
        <taxon>Cymbomonas</taxon>
    </lineage>
</organism>
<keyword evidence="4" id="KW-1185">Reference proteome</keyword>
<name>A0AAE0FFJ3_9CHLO</name>
<dbReference type="Proteomes" id="UP001190700">
    <property type="component" value="Unassembled WGS sequence"/>
</dbReference>
<sequence length="157" mass="17141">MQKAPDTEGSPASPRKTSQSSKLGEPWRGIKYTAQVNKQAVLERLGRVQPTQVTDEYEVIGKLYEGVKAKKALVKDMTTSLDIIVSGSAKISKGSKKLAAVCGVNNTQGDALPIPLRNLVIEYGEFRTLDFTGRDVFNSSLAEECAALTERAARYFE</sequence>
<protein>
    <submittedName>
        <fullName evidence="2">Uncharacterized protein</fullName>
    </submittedName>
</protein>
<evidence type="ECO:0000313" key="3">
    <source>
        <dbReference type="EMBL" id="KAK3262702.1"/>
    </source>
</evidence>
<evidence type="ECO:0000313" key="4">
    <source>
        <dbReference type="Proteomes" id="UP001190700"/>
    </source>
</evidence>
<reference evidence="2" key="2">
    <citation type="submission" date="2023-06" db="EMBL/GenBank/DDBJ databases">
        <title>Long-read-based genome assembly of the green algal bacterivore Cymbomonas tetramitiformis.</title>
        <authorList>
            <person name="Gyaltshen Y."/>
            <person name="Rozenberg A."/>
            <person name="Paasch A."/>
            <person name="Burns J.A."/>
            <person name="Warring S."/>
            <person name="Larson R."/>
            <person name="Maurer-Alcala X."/>
            <person name="Dacks J."/>
            <person name="Kim E."/>
        </authorList>
    </citation>
    <scope>NUCLEOTIDE SEQUENCE</scope>
    <source>
        <strain evidence="2">PLY_AMNH</strain>
    </source>
</reference>